<gene>
    <name evidence="3" type="ORF">LPJSA22_01219</name>
    <name evidence="2" type="ORF">NAB2_0937</name>
    <name evidence="1" type="ORF">Nizo2260_0885</name>
</gene>
<dbReference type="RefSeq" id="WP_003645282.1">
    <property type="nucleotide sequence ID" value="NZ_AP018405.1"/>
</dbReference>
<evidence type="ECO:0008006" key="7">
    <source>
        <dbReference type="Google" id="ProtNLM"/>
    </source>
</evidence>
<dbReference type="Proteomes" id="UP000076989">
    <property type="component" value="Unassembled WGS sequence"/>
</dbReference>
<dbReference type="GeneID" id="77217758"/>
<dbReference type="PATRIC" id="fig|1590.152.peg.1091"/>
<dbReference type="Proteomes" id="UP000094892">
    <property type="component" value="Unassembled WGS sequence"/>
</dbReference>
<evidence type="ECO:0000313" key="2">
    <source>
        <dbReference type="EMBL" id="KZV04528.1"/>
    </source>
</evidence>
<reference evidence="3 6" key="2">
    <citation type="submission" date="2016-08" db="EMBL/GenBank/DDBJ databases">
        <title>Genome sequencing of Lactobacillus plantarum JSA22, isolated from fermented soybean paste.</title>
        <authorList>
            <person name="Choi H.S."/>
        </authorList>
    </citation>
    <scope>NUCLEOTIDE SEQUENCE [LARGE SCALE GENOMIC DNA]</scope>
    <source>
        <strain evidence="3 6">JSA22</strain>
    </source>
</reference>
<dbReference type="Proteomes" id="UP000076872">
    <property type="component" value="Unassembled WGS sequence"/>
</dbReference>
<dbReference type="EMBL" id="MCOL01000001">
    <property type="protein sequence ID" value="ODO61246.1"/>
    <property type="molecule type" value="Genomic_DNA"/>
</dbReference>
<reference evidence="4 5" key="1">
    <citation type="submission" date="2016-03" db="EMBL/GenBank/DDBJ databases">
        <title>Comparative genomics of 54 Lactobacillus plantarum strains reveals genomic uncoupling from niche constraints.</title>
        <authorList>
            <person name="Martino M.E."/>
        </authorList>
    </citation>
    <scope>NUCLEOTIDE SEQUENCE [LARGE SCALE GENOMIC DNA]</scope>
    <source>
        <strain evidence="2 4">NAB2</strain>
        <strain evidence="1 5">Nizo2260</strain>
    </source>
</reference>
<comment type="caution">
    <text evidence="3">The sequence shown here is derived from an EMBL/GenBank/DDBJ whole genome shotgun (WGS) entry which is preliminary data.</text>
</comment>
<proteinExistence type="predicted"/>
<accession>A0A0G9FB68</accession>
<evidence type="ECO:0000313" key="6">
    <source>
        <dbReference type="Proteomes" id="UP000094892"/>
    </source>
</evidence>
<evidence type="ECO:0000313" key="5">
    <source>
        <dbReference type="Proteomes" id="UP000076989"/>
    </source>
</evidence>
<dbReference type="EMBL" id="LUXO01000021">
    <property type="protein sequence ID" value="KZV04528.1"/>
    <property type="molecule type" value="Genomic_DNA"/>
</dbReference>
<sequence>MPTIKDYYLPKRPTLLFSLHPEPTQAIINGTKILEYRRRFFARPFQAFVYTTGDNGGIQLFLRCDQGLQLVPEQLALVGALLQHDAPTTTAAYFEGAKAGLALPITAFTTLPNIPLAQLRRQFENFVTPRSYVFLDQPDRQAQLDWLLTQPCESLTILDWRKRYAALATLLQK</sequence>
<dbReference type="AlphaFoldDB" id="A0A0G9FB68"/>
<evidence type="ECO:0000313" key="4">
    <source>
        <dbReference type="Proteomes" id="UP000076872"/>
    </source>
</evidence>
<dbReference type="OMA" id="ITVQDYY"/>
<protein>
    <recommendedName>
        <fullName evidence="7">ASCH domain-containing protein</fullName>
    </recommendedName>
</protein>
<evidence type="ECO:0000313" key="3">
    <source>
        <dbReference type="EMBL" id="ODO61246.1"/>
    </source>
</evidence>
<name>A0A0G9FB68_LACPN</name>
<dbReference type="EMBL" id="LUWI01000010">
    <property type="protein sequence ID" value="KZU07344.1"/>
    <property type="molecule type" value="Genomic_DNA"/>
</dbReference>
<organism evidence="3 6">
    <name type="scientific">Lactiplantibacillus plantarum</name>
    <name type="common">Lactobacillus plantarum</name>
    <dbReference type="NCBI Taxonomy" id="1590"/>
    <lineage>
        <taxon>Bacteria</taxon>
        <taxon>Bacillati</taxon>
        <taxon>Bacillota</taxon>
        <taxon>Bacilli</taxon>
        <taxon>Lactobacillales</taxon>
        <taxon>Lactobacillaceae</taxon>
        <taxon>Lactiplantibacillus</taxon>
    </lineage>
</organism>
<evidence type="ECO:0000313" key="1">
    <source>
        <dbReference type="EMBL" id="KZU07344.1"/>
    </source>
</evidence>